<proteinExistence type="predicted"/>
<dbReference type="EMBL" id="LCAH01000011">
    <property type="protein sequence ID" value="KKR86578.1"/>
    <property type="molecule type" value="Genomic_DNA"/>
</dbReference>
<reference evidence="2 3" key="1">
    <citation type="journal article" date="2015" name="Nature">
        <title>rRNA introns, odd ribosomes, and small enigmatic genomes across a large radiation of phyla.</title>
        <authorList>
            <person name="Brown C.T."/>
            <person name="Hug L.A."/>
            <person name="Thomas B.C."/>
            <person name="Sharon I."/>
            <person name="Castelle C.J."/>
            <person name="Singh A."/>
            <person name="Wilkins M.J."/>
            <person name="Williams K.H."/>
            <person name="Banfield J.F."/>
        </authorList>
    </citation>
    <scope>NUCLEOTIDE SEQUENCE [LARGE SCALE GENOMIC DNA]</scope>
</reference>
<organism evidence="2 3">
    <name type="scientific">Candidatus Uhrbacteria bacterium GW2011_GWC2_41_11</name>
    <dbReference type="NCBI Taxonomy" id="1618985"/>
    <lineage>
        <taxon>Bacteria</taxon>
        <taxon>Candidatus Uhriibacteriota</taxon>
    </lineage>
</organism>
<sequence>MIPDINIPILLFLVPYILFILGFFLYGFFNIYNLLHFGVYNFGAYLFATIFIGGSILFLGISFFLLINYDWNMMWSVTEIFQNKNNTGMFWNL</sequence>
<gene>
    <name evidence="2" type="ORF">UU35_C0011G0031</name>
</gene>
<dbReference type="AlphaFoldDB" id="A0A0G0UC84"/>
<accession>A0A0G0UC84</accession>
<evidence type="ECO:0000256" key="1">
    <source>
        <dbReference type="SAM" id="Phobius"/>
    </source>
</evidence>
<comment type="caution">
    <text evidence="2">The sequence shown here is derived from an EMBL/GenBank/DDBJ whole genome shotgun (WGS) entry which is preliminary data.</text>
</comment>
<name>A0A0G0UC84_9BACT</name>
<feature type="transmembrane region" description="Helical" evidence="1">
    <location>
        <begin position="44"/>
        <end position="67"/>
    </location>
</feature>
<feature type="transmembrane region" description="Helical" evidence="1">
    <location>
        <begin position="7"/>
        <end position="32"/>
    </location>
</feature>
<protein>
    <submittedName>
        <fullName evidence="2">Uncharacterized protein</fullName>
    </submittedName>
</protein>
<keyword evidence="1" id="KW-1133">Transmembrane helix</keyword>
<keyword evidence="1" id="KW-0472">Membrane</keyword>
<keyword evidence="1" id="KW-0812">Transmembrane</keyword>
<dbReference type="Proteomes" id="UP000034616">
    <property type="component" value="Unassembled WGS sequence"/>
</dbReference>
<evidence type="ECO:0000313" key="3">
    <source>
        <dbReference type="Proteomes" id="UP000034616"/>
    </source>
</evidence>
<evidence type="ECO:0000313" key="2">
    <source>
        <dbReference type="EMBL" id="KKR86578.1"/>
    </source>
</evidence>